<keyword evidence="2" id="KW-1185">Reference proteome</keyword>
<dbReference type="AlphaFoldDB" id="A0A7K0C9S1"/>
<proteinExistence type="predicted"/>
<evidence type="ECO:0000313" key="2">
    <source>
        <dbReference type="Proteomes" id="UP000487268"/>
    </source>
</evidence>
<comment type="caution">
    <text evidence="1">The sequence shown here is derived from an EMBL/GenBank/DDBJ whole genome shotgun (WGS) entry which is preliminary data.</text>
</comment>
<organism evidence="1 2">
    <name type="scientific">Actinomadura macrotermitis</name>
    <dbReference type="NCBI Taxonomy" id="2585200"/>
    <lineage>
        <taxon>Bacteria</taxon>
        <taxon>Bacillati</taxon>
        <taxon>Actinomycetota</taxon>
        <taxon>Actinomycetes</taxon>
        <taxon>Streptosporangiales</taxon>
        <taxon>Thermomonosporaceae</taxon>
        <taxon>Actinomadura</taxon>
    </lineage>
</organism>
<name>A0A7K0C9S1_9ACTN</name>
<gene>
    <name evidence="1" type="ORF">ACRB68_80020</name>
</gene>
<dbReference type="SUPFAM" id="SSF52540">
    <property type="entry name" value="P-loop containing nucleoside triphosphate hydrolases"/>
    <property type="match status" value="2"/>
</dbReference>
<dbReference type="Proteomes" id="UP000487268">
    <property type="component" value="Unassembled WGS sequence"/>
</dbReference>
<dbReference type="RefSeq" id="WP_153542260.1">
    <property type="nucleotide sequence ID" value="NZ_WEGH01000009.1"/>
</dbReference>
<accession>A0A7K0C9S1</accession>
<protein>
    <submittedName>
        <fullName evidence="1">Uncharacterized protein</fullName>
    </submittedName>
</protein>
<reference evidence="1 2" key="1">
    <citation type="submission" date="2019-10" db="EMBL/GenBank/DDBJ databases">
        <title>Actinomadura rubteroloni sp. nov. and Actinomadura macrotermitis sp. nov., isolated from the gut of fungus growing-termite Macrotermes natalensis.</title>
        <authorList>
            <person name="Benndorf R."/>
            <person name="Martin K."/>
            <person name="Kuefner M."/>
            <person name="De Beer W."/>
            <person name="Kaster A.-K."/>
            <person name="Vollmers J."/>
            <person name="Poulsen M."/>
            <person name="Beemelmanns C."/>
        </authorList>
    </citation>
    <scope>NUCLEOTIDE SEQUENCE [LARGE SCALE GENOMIC DNA]</scope>
    <source>
        <strain evidence="1 2">RB68</strain>
    </source>
</reference>
<sequence length="278" mass="29878">MMFARTLTRRLTGRRTRPTVQAPDVWTSLDAVQRADHTGTAVYLAHGPAGPLCQDQGPGRHLLIVGPSGSGRTGLARLVTAQHLAADRRVLLCDLAGDYRPDHQWARTLPGLDYRAGIESIHEALTDTALIMDARGSRVVVIEDLDSVLVHSRYHWQATRDARDPVTDPLPLALVSLLYGPRTGPAVVATGTGRGLPTRAVDQFGTRVLTPGYGAAMWRALVPHLDPAPAPATLGQLYIARYGPHGQDVQRAITPHVSPEAARAIACGHLAPPAREES</sequence>
<dbReference type="EMBL" id="WEGH01000009">
    <property type="protein sequence ID" value="MQY09872.1"/>
    <property type="molecule type" value="Genomic_DNA"/>
</dbReference>
<dbReference type="InterPro" id="IPR027417">
    <property type="entry name" value="P-loop_NTPase"/>
</dbReference>
<dbReference type="Gene3D" id="3.40.50.300">
    <property type="entry name" value="P-loop containing nucleotide triphosphate hydrolases"/>
    <property type="match status" value="1"/>
</dbReference>
<evidence type="ECO:0000313" key="1">
    <source>
        <dbReference type="EMBL" id="MQY09872.1"/>
    </source>
</evidence>
<dbReference type="OrthoDB" id="9807790at2"/>